<reference evidence="1 2" key="1">
    <citation type="journal article" date="2018" name="Science">
        <title>The opium poppy genome and morphinan production.</title>
        <authorList>
            <person name="Guo L."/>
            <person name="Winzer T."/>
            <person name="Yang X."/>
            <person name="Li Y."/>
            <person name="Ning Z."/>
            <person name="He Z."/>
            <person name="Teodor R."/>
            <person name="Lu Y."/>
            <person name="Bowser T.A."/>
            <person name="Graham I.A."/>
            <person name="Ye K."/>
        </authorList>
    </citation>
    <scope>NUCLEOTIDE SEQUENCE [LARGE SCALE GENOMIC DNA]</scope>
    <source>
        <strain evidence="2">cv. HN1</strain>
        <tissue evidence="1">Leaves</tissue>
    </source>
</reference>
<organism evidence="1 2">
    <name type="scientific">Papaver somniferum</name>
    <name type="common">Opium poppy</name>
    <dbReference type="NCBI Taxonomy" id="3469"/>
    <lineage>
        <taxon>Eukaryota</taxon>
        <taxon>Viridiplantae</taxon>
        <taxon>Streptophyta</taxon>
        <taxon>Embryophyta</taxon>
        <taxon>Tracheophyta</taxon>
        <taxon>Spermatophyta</taxon>
        <taxon>Magnoliopsida</taxon>
        <taxon>Ranunculales</taxon>
        <taxon>Papaveraceae</taxon>
        <taxon>Papaveroideae</taxon>
        <taxon>Papaver</taxon>
    </lineage>
</organism>
<evidence type="ECO:0000313" key="2">
    <source>
        <dbReference type="Proteomes" id="UP000316621"/>
    </source>
</evidence>
<dbReference type="STRING" id="3469.A0A4Y7J8J1"/>
<gene>
    <name evidence="1" type="ORF">C5167_015109</name>
</gene>
<sequence length="97" mass="11587">MVAQRGRPPYCFRKELIWKMWFEWSEICGYRNFAMKEVNTKDLDDSFWDRPSFVMKEVNMVEMCECFVQKHGGVHSTYLVHQEDTGCLRFCLVNCSS</sequence>
<accession>A0A4Y7J8J1</accession>
<evidence type="ECO:0000313" key="1">
    <source>
        <dbReference type="EMBL" id="RZC56251.1"/>
    </source>
</evidence>
<dbReference type="EMBL" id="CM010717">
    <property type="protein sequence ID" value="RZC56251.1"/>
    <property type="molecule type" value="Genomic_DNA"/>
</dbReference>
<protein>
    <submittedName>
        <fullName evidence="1">Uncharacterized protein</fullName>
    </submittedName>
</protein>
<keyword evidence="2" id="KW-1185">Reference proteome</keyword>
<dbReference type="Proteomes" id="UP000316621">
    <property type="component" value="Chromosome 3"/>
</dbReference>
<proteinExistence type="predicted"/>
<dbReference type="AlphaFoldDB" id="A0A4Y7J8J1"/>
<dbReference type="Gramene" id="RZC56251">
    <property type="protein sequence ID" value="RZC56251"/>
    <property type="gene ID" value="C5167_015109"/>
</dbReference>
<name>A0A4Y7J8J1_PAPSO</name>